<dbReference type="AlphaFoldDB" id="A0A0K2T5E7"/>
<protein>
    <submittedName>
        <fullName evidence="1">Uncharacterized protein</fullName>
    </submittedName>
</protein>
<accession>A0A0K2T5E7</accession>
<proteinExistence type="predicted"/>
<reference evidence="1" key="1">
    <citation type="submission" date="2014-05" db="EMBL/GenBank/DDBJ databases">
        <authorList>
            <person name="Chronopoulou M."/>
        </authorList>
    </citation>
    <scope>NUCLEOTIDE SEQUENCE</scope>
    <source>
        <tissue evidence="1">Whole organism</tissue>
    </source>
</reference>
<evidence type="ECO:0000313" key="1">
    <source>
        <dbReference type="EMBL" id="CDW21253.1"/>
    </source>
</evidence>
<dbReference type="EMBL" id="HACA01003892">
    <property type="protein sequence ID" value="CDW21253.1"/>
    <property type="molecule type" value="Transcribed_RNA"/>
</dbReference>
<organism evidence="1">
    <name type="scientific">Lepeophtheirus salmonis</name>
    <name type="common">Salmon louse</name>
    <name type="synonym">Caligus salmonis</name>
    <dbReference type="NCBI Taxonomy" id="72036"/>
    <lineage>
        <taxon>Eukaryota</taxon>
        <taxon>Metazoa</taxon>
        <taxon>Ecdysozoa</taxon>
        <taxon>Arthropoda</taxon>
        <taxon>Crustacea</taxon>
        <taxon>Multicrustacea</taxon>
        <taxon>Hexanauplia</taxon>
        <taxon>Copepoda</taxon>
        <taxon>Siphonostomatoida</taxon>
        <taxon>Caligidae</taxon>
        <taxon>Lepeophtheirus</taxon>
    </lineage>
</organism>
<sequence>MHKTSRVSDSLLNVTKPSLCLIRPEQMDTRPCNFMERSRDDREFLEELTVNLDKTKERLHFSCKSRRWEV</sequence>
<name>A0A0K2T5E7_LEPSM</name>